<evidence type="ECO:0000256" key="5">
    <source>
        <dbReference type="ARBA" id="ARBA00022801"/>
    </source>
</evidence>
<evidence type="ECO:0000256" key="2">
    <source>
        <dbReference type="ARBA" id="ARBA00006153"/>
    </source>
</evidence>
<dbReference type="InterPro" id="IPR010158">
    <property type="entry name" value="Amidase_Cbmase"/>
</dbReference>
<dbReference type="InterPro" id="IPR002933">
    <property type="entry name" value="Peptidase_M20"/>
</dbReference>
<keyword evidence="5" id="KW-0378">Hydrolase</keyword>
<comment type="subunit">
    <text evidence="3">Homodimer.</text>
</comment>
<evidence type="ECO:0000313" key="10">
    <source>
        <dbReference type="Proteomes" id="UP000061660"/>
    </source>
</evidence>
<sequence precursor="true">MSTTEYQVAINRSRIEKRITELGQIGRIGDTGVCRLALSQEYRQGVELVKAWMEEAGMVSRIDHFGNVIGRLEGKNPHAPILMMGSHIDSQPYGGRFDGVVGVLGAIEAVQTMKENGIVPEVPIEVAAFCDEEGCRFNNGFFGSRGILGRLEPGELDRTDKNGITRRQALIEFGGDPAKFAESEYAAENIGAYLELHIEQGPVLESLDRPVGIVTGIAGLLWLTVEMTGTAGHAGSVPMPLRKDALVGAAKVIAALNDIVKPSPDSKAVGTVGNIQVFPDSRNIIPEKVKFTIDLRDIDQGKRDENEKRLREKIEAIAQEHGLTYSITEDNNSEPRYCAEWIKSIINEEGERMGLDCPELMSGPAHDALIMSYVTDYAMIFVRCKEGISHNPKEFSSIEDISLGTELLYRTAVRIATEAFTKRGDLR</sequence>
<dbReference type="PATRIC" id="fig|162209.4.peg.762"/>
<evidence type="ECO:0000256" key="7">
    <source>
        <dbReference type="PIRSR" id="PIRSR001235-1"/>
    </source>
</evidence>
<dbReference type="GO" id="GO:0016813">
    <property type="term" value="F:hydrolase activity, acting on carbon-nitrogen (but not peptide) bonds, in linear amidines"/>
    <property type="evidence" value="ECO:0007669"/>
    <property type="project" value="InterPro"/>
</dbReference>
<comment type="cofactor">
    <cofactor evidence="1">
        <name>Mn(2+)</name>
        <dbReference type="ChEBI" id="CHEBI:29035"/>
    </cofactor>
</comment>
<dbReference type="Pfam" id="PF01546">
    <property type="entry name" value="Peptidase_M20"/>
    <property type="match status" value="1"/>
</dbReference>
<evidence type="ECO:0000256" key="6">
    <source>
        <dbReference type="ARBA" id="ARBA00023211"/>
    </source>
</evidence>
<dbReference type="SUPFAM" id="SSF53187">
    <property type="entry name" value="Zn-dependent exopeptidases"/>
    <property type="match status" value="1"/>
</dbReference>
<keyword evidence="4 7" id="KW-0479">Metal-binding</keyword>
<evidence type="ECO:0000259" key="8">
    <source>
        <dbReference type="Pfam" id="PF07687"/>
    </source>
</evidence>
<evidence type="ECO:0000256" key="4">
    <source>
        <dbReference type="ARBA" id="ARBA00022723"/>
    </source>
</evidence>
<feature type="binding site" evidence="7">
    <location>
        <position position="98"/>
    </location>
    <ligand>
        <name>Zn(2+)</name>
        <dbReference type="ChEBI" id="CHEBI:29105"/>
        <label>2</label>
    </ligand>
</feature>
<dbReference type="AlphaFoldDB" id="A0A0U2W142"/>
<accession>A0A0U2W142</accession>
<comment type="similarity">
    <text evidence="2">Belongs to the peptidase M20 family.</text>
</comment>
<dbReference type="STRING" id="162209.IJ22_07170"/>
<feature type="binding site" evidence="7">
    <location>
        <position position="87"/>
    </location>
    <ligand>
        <name>Zn(2+)</name>
        <dbReference type="ChEBI" id="CHEBI:29105"/>
        <label>1</label>
    </ligand>
</feature>
<dbReference type="Proteomes" id="UP000061660">
    <property type="component" value="Chromosome"/>
</dbReference>
<dbReference type="InterPro" id="IPR036264">
    <property type="entry name" value="Bact_exopeptidase_dim_dom"/>
</dbReference>
<reference evidence="9 10" key="2">
    <citation type="journal article" date="2016" name="Genome Announc.">
        <title>Complete Genome Sequences of Two Interactive Moderate Thermophiles, Paenibacillus napthalenovorans 32O-Y and Paenibacillus sp. 32O-W.</title>
        <authorList>
            <person name="Butler R.R.III."/>
            <person name="Wang J."/>
            <person name="Stark B.C."/>
            <person name="Pombert J.F."/>
        </authorList>
    </citation>
    <scope>NUCLEOTIDE SEQUENCE [LARGE SCALE GENOMIC DNA]</scope>
    <source>
        <strain evidence="9 10">32O-Y</strain>
    </source>
</reference>
<feature type="binding site" evidence="7">
    <location>
        <position position="390"/>
    </location>
    <ligand>
        <name>Zn(2+)</name>
        <dbReference type="ChEBI" id="CHEBI:29105"/>
        <label>2</label>
    </ligand>
</feature>
<feature type="binding site" evidence="7">
    <location>
        <position position="197"/>
    </location>
    <ligand>
        <name>Zn(2+)</name>
        <dbReference type="ChEBI" id="CHEBI:29105"/>
        <label>1</label>
    </ligand>
</feature>
<evidence type="ECO:0000256" key="1">
    <source>
        <dbReference type="ARBA" id="ARBA00001936"/>
    </source>
</evidence>
<comment type="cofactor">
    <cofactor evidence="7">
        <name>Zn(2+)</name>
        <dbReference type="ChEBI" id="CHEBI:29105"/>
    </cofactor>
    <text evidence="7">Binds 2 Zn(2+) ions per subunit.</text>
</comment>
<dbReference type="GO" id="GO:0046872">
    <property type="term" value="F:metal ion binding"/>
    <property type="evidence" value="ECO:0007669"/>
    <property type="project" value="UniProtKB-KW"/>
</dbReference>
<dbReference type="NCBIfam" id="TIGR01879">
    <property type="entry name" value="hydantase"/>
    <property type="match status" value="1"/>
</dbReference>
<reference evidence="10" key="1">
    <citation type="submission" date="2015-12" db="EMBL/GenBank/DDBJ databases">
        <title>Complete genome sequences of two moderately thermophilic Paenibacillus species.</title>
        <authorList>
            <person name="Butler R.III."/>
            <person name="Wang J."/>
            <person name="Stark B.C."/>
            <person name="Pombert J.-F."/>
        </authorList>
    </citation>
    <scope>NUCLEOTIDE SEQUENCE [LARGE SCALE GENOMIC DNA]</scope>
    <source>
        <strain evidence="10">32O-Y</strain>
    </source>
</reference>
<organism evidence="9 10">
    <name type="scientific">Paenibacillus naphthalenovorans</name>
    <dbReference type="NCBI Taxonomy" id="162209"/>
    <lineage>
        <taxon>Bacteria</taxon>
        <taxon>Bacillati</taxon>
        <taxon>Bacillota</taxon>
        <taxon>Bacilli</taxon>
        <taxon>Bacillales</taxon>
        <taxon>Paenibacillaceae</taxon>
        <taxon>Paenibacillus</taxon>
    </lineage>
</organism>
<dbReference type="RefSeq" id="WP_062407271.1">
    <property type="nucleotide sequence ID" value="NZ_CP013652.1"/>
</dbReference>
<keyword evidence="7" id="KW-0862">Zinc</keyword>
<keyword evidence="6" id="KW-0464">Manganese</keyword>
<dbReference type="Pfam" id="PF07687">
    <property type="entry name" value="M20_dimer"/>
    <property type="match status" value="1"/>
</dbReference>
<feature type="domain" description="Peptidase M20 dimerisation" evidence="8">
    <location>
        <begin position="216"/>
        <end position="320"/>
    </location>
</feature>
<proteinExistence type="inferred from homology"/>
<dbReference type="NCBIfam" id="NF006771">
    <property type="entry name" value="PRK09290.1-5"/>
    <property type="match status" value="1"/>
</dbReference>
<evidence type="ECO:0000313" key="9">
    <source>
        <dbReference type="EMBL" id="ALS21101.1"/>
    </source>
</evidence>
<keyword evidence="10" id="KW-1185">Reference proteome</keyword>
<protein>
    <submittedName>
        <fullName evidence="9">Hydantoinase</fullName>
    </submittedName>
</protein>
<dbReference type="OrthoDB" id="9808195at2"/>
<dbReference type="PANTHER" id="PTHR32494:SF19">
    <property type="entry name" value="ALLANTOATE DEIMINASE-RELATED"/>
    <property type="match status" value="1"/>
</dbReference>
<dbReference type="PANTHER" id="PTHR32494">
    <property type="entry name" value="ALLANTOATE DEIMINASE-RELATED"/>
    <property type="match status" value="1"/>
</dbReference>
<feature type="binding site" evidence="7">
    <location>
        <position position="98"/>
    </location>
    <ligand>
        <name>Zn(2+)</name>
        <dbReference type="ChEBI" id="CHEBI:29105"/>
        <label>1</label>
    </ligand>
</feature>
<dbReference type="Gene3D" id="3.40.630.10">
    <property type="entry name" value="Zn peptidases"/>
    <property type="match status" value="1"/>
</dbReference>
<dbReference type="SUPFAM" id="SSF55031">
    <property type="entry name" value="Bacterial exopeptidase dimerisation domain"/>
    <property type="match status" value="1"/>
</dbReference>
<gene>
    <name evidence="9" type="ORF">IJ22_07170</name>
</gene>
<dbReference type="EMBL" id="CP013652">
    <property type="protein sequence ID" value="ALS21101.1"/>
    <property type="molecule type" value="Genomic_DNA"/>
</dbReference>
<name>A0A0U2W142_9BACL</name>
<dbReference type="PIRSF" id="PIRSF001235">
    <property type="entry name" value="Amidase_carbamoylase"/>
    <property type="match status" value="1"/>
</dbReference>
<dbReference type="KEGG" id="pnp:IJ22_07170"/>
<feature type="binding site" evidence="7">
    <location>
        <position position="133"/>
    </location>
    <ligand>
        <name>Zn(2+)</name>
        <dbReference type="ChEBI" id="CHEBI:29105"/>
        <label>2</label>
    </ligand>
</feature>
<evidence type="ECO:0000256" key="3">
    <source>
        <dbReference type="ARBA" id="ARBA00011738"/>
    </source>
</evidence>
<dbReference type="CDD" id="cd03884">
    <property type="entry name" value="M20_bAS"/>
    <property type="match status" value="1"/>
</dbReference>
<dbReference type="InterPro" id="IPR011650">
    <property type="entry name" value="Peptidase_M20_dimer"/>
</dbReference>
<dbReference type="Gene3D" id="3.30.70.360">
    <property type="match status" value="1"/>
</dbReference>